<proteinExistence type="predicted"/>
<dbReference type="AlphaFoldDB" id="A0ABD2PMM1"/>
<comment type="caution">
    <text evidence="3">The sequence shown here is derived from an EMBL/GenBank/DDBJ whole genome shotgun (WGS) entry which is preliminary data.</text>
</comment>
<dbReference type="Pfam" id="PF13499">
    <property type="entry name" value="EF-hand_7"/>
    <property type="match status" value="1"/>
</dbReference>
<evidence type="ECO:0000313" key="3">
    <source>
        <dbReference type="EMBL" id="KAL3308122.1"/>
    </source>
</evidence>
<dbReference type="InterPro" id="IPR002048">
    <property type="entry name" value="EF_hand_dom"/>
</dbReference>
<feature type="domain" description="EF-hand" evidence="2">
    <location>
        <begin position="5"/>
        <end position="40"/>
    </location>
</feature>
<accession>A0ABD2PMM1</accession>
<dbReference type="InterPro" id="IPR011992">
    <property type="entry name" value="EF-hand-dom_pair"/>
</dbReference>
<sequence>MSCNPNAEEVKAFLKSLDKDQNGKLSVQELLDALRIGQGACQHITKAHVESFIKQYDKDGDSCLSYEEAAKVLLE</sequence>
<evidence type="ECO:0000259" key="2">
    <source>
        <dbReference type="PROSITE" id="PS50222"/>
    </source>
</evidence>
<dbReference type="CDD" id="cd00051">
    <property type="entry name" value="EFh"/>
    <property type="match status" value="1"/>
</dbReference>
<dbReference type="EMBL" id="JBJKFK010005816">
    <property type="protein sequence ID" value="KAL3308122.1"/>
    <property type="molecule type" value="Genomic_DNA"/>
</dbReference>
<reference evidence="3 4" key="1">
    <citation type="submission" date="2024-11" db="EMBL/GenBank/DDBJ databases">
        <title>Adaptive evolution of stress response genes in parasites aligns with host niche diversity.</title>
        <authorList>
            <person name="Hahn C."/>
            <person name="Resl P."/>
        </authorList>
    </citation>
    <scope>NUCLEOTIDE SEQUENCE [LARGE SCALE GENOMIC DNA]</scope>
    <source>
        <strain evidence="3">EGGRZ-B1_66</strain>
        <tissue evidence="3">Body</tissue>
    </source>
</reference>
<dbReference type="PROSITE" id="PS50222">
    <property type="entry name" value="EF_HAND_2"/>
    <property type="match status" value="1"/>
</dbReference>
<gene>
    <name evidence="3" type="ORF">Ciccas_013350</name>
</gene>
<evidence type="ECO:0000313" key="4">
    <source>
        <dbReference type="Proteomes" id="UP001626550"/>
    </source>
</evidence>
<dbReference type="PROSITE" id="PS00018">
    <property type="entry name" value="EF_HAND_1"/>
    <property type="match status" value="1"/>
</dbReference>
<keyword evidence="1" id="KW-0106">Calcium</keyword>
<organism evidence="3 4">
    <name type="scientific">Cichlidogyrus casuarinus</name>
    <dbReference type="NCBI Taxonomy" id="1844966"/>
    <lineage>
        <taxon>Eukaryota</taxon>
        <taxon>Metazoa</taxon>
        <taxon>Spiralia</taxon>
        <taxon>Lophotrochozoa</taxon>
        <taxon>Platyhelminthes</taxon>
        <taxon>Monogenea</taxon>
        <taxon>Monopisthocotylea</taxon>
        <taxon>Dactylogyridea</taxon>
        <taxon>Ancyrocephalidae</taxon>
        <taxon>Cichlidogyrus</taxon>
    </lineage>
</organism>
<protein>
    <recommendedName>
        <fullName evidence="2">EF-hand domain-containing protein</fullName>
    </recommendedName>
</protein>
<dbReference type="Gene3D" id="1.10.238.10">
    <property type="entry name" value="EF-hand"/>
    <property type="match status" value="1"/>
</dbReference>
<evidence type="ECO:0000256" key="1">
    <source>
        <dbReference type="ARBA" id="ARBA00022837"/>
    </source>
</evidence>
<dbReference type="Proteomes" id="UP001626550">
    <property type="component" value="Unassembled WGS sequence"/>
</dbReference>
<dbReference type="InterPro" id="IPR018247">
    <property type="entry name" value="EF_Hand_1_Ca_BS"/>
</dbReference>
<dbReference type="SUPFAM" id="SSF47473">
    <property type="entry name" value="EF-hand"/>
    <property type="match status" value="1"/>
</dbReference>
<name>A0ABD2PMM1_9PLAT</name>
<keyword evidence="4" id="KW-1185">Reference proteome</keyword>